<proteinExistence type="inferred from homology"/>
<dbReference type="RefSeq" id="WP_265997964.1">
    <property type="nucleotide sequence ID" value="NZ_JAPJDN010000012.1"/>
</dbReference>
<dbReference type="CDD" id="cd05233">
    <property type="entry name" value="SDR_c"/>
    <property type="match status" value="1"/>
</dbReference>
<dbReference type="InterPro" id="IPR020904">
    <property type="entry name" value="Sc_DH/Rdtase_CS"/>
</dbReference>
<evidence type="ECO:0000256" key="2">
    <source>
        <dbReference type="ARBA" id="ARBA00023002"/>
    </source>
</evidence>
<dbReference type="PRINTS" id="PR00080">
    <property type="entry name" value="SDRFAMILY"/>
</dbReference>
<dbReference type="InterPro" id="IPR036291">
    <property type="entry name" value="NAD(P)-bd_dom_sf"/>
</dbReference>
<dbReference type="PRINTS" id="PR00081">
    <property type="entry name" value="GDHRDH"/>
</dbReference>
<keyword evidence="5" id="KW-1185">Reference proteome</keyword>
<evidence type="ECO:0000256" key="3">
    <source>
        <dbReference type="RuleBase" id="RU000363"/>
    </source>
</evidence>
<dbReference type="Gene3D" id="3.40.50.720">
    <property type="entry name" value="NAD(P)-binding Rossmann-like Domain"/>
    <property type="match status" value="1"/>
</dbReference>
<dbReference type="EMBL" id="JAPJDO010000012">
    <property type="protein sequence ID" value="MCX2938110.1"/>
    <property type="molecule type" value="Genomic_DNA"/>
</dbReference>
<organism evidence="4 5">
    <name type="scientific">Mycobacterium pinniadriaticum</name>
    <dbReference type="NCBI Taxonomy" id="2994102"/>
    <lineage>
        <taxon>Bacteria</taxon>
        <taxon>Bacillati</taxon>
        <taxon>Actinomycetota</taxon>
        <taxon>Actinomycetes</taxon>
        <taxon>Mycobacteriales</taxon>
        <taxon>Mycobacteriaceae</taxon>
        <taxon>Mycobacterium</taxon>
    </lineage>
</organism>
<evidence type="ECO:0000313" key="5">
    <source>
        <dbReference type="Proteomes" id="UP001300745"/>
    </source>
</evidence>
<reference evidence="4 5" key="1">
    <citation type="submission" date="2022-11" db="EMBL/GenBank/DDBJ databases">
        <title>Mycobacterium sp. nov.</title>
        <authorList>
            <person name="Papic B."/>
            <person name="Spicic S."/>
            <person name="Duvnjak S."/>
        </authorList>
    </citation>
    <scope>NUCLEOTIDE SEQUENCE [LARGE SCALE GENOMIC DNA]</scope>
    <source>
        <strain evidence="4 5">CVI_P4</strain>
    </source>
</reference>
<sequence length="280" mass="29872">MKNFNGKVAVITGAGSGMGQQIAIQLAEKGAAVAVLDINGASAQETAAHINQNGGRAISYVADVADREAVSLLAARIADELGPADILVNNAGILMKSERFDRMPEEMIERLIDINLRGVLHCTRVFLPQLLSRPEASLVNISSLGGLVGLMYQVPYAAAKFAVRGFSEALRMDMIETNLTVTTVYPGPVATNIFINSPAMSREEGLAGQESMMTVKPVPAEKAGHLIIDGIRKRRPKVVIGGQAKAMDILARIAPNTYTKILYKPVKKMMDATDTGAAAR</sequence>
<name>A0ABT3SGT0_9MYCO</name>
<dbReference type="SUPFAM" id="SSF51735">
    <property type="entry name" value="NAD(P)-binding Rossmann-fold domains"/>
    <property type="match status" value="1"/>
</dbReference>
<dbReference type="PANTHER" id="PTHR44196">
    <property type="entry name" value="DEHYDROGENASE/REDUCTASE SDR FAMILY MEMBER 7B"/>
    <property type="match status" value="1"/>
</dbReference>
<dbReference type="PANTHER" id="PTHR44196:SF1">
    <property type="entry name" value="DEHYDROGENASE_REDUCTASE SDR FAMILY MEMBER 7B"/>
    <property type="match status" value="1"/>
</dbReference>
<comment type="caution">
    <text evidence="4">The sequence shown here is derived from an EMBL/GenBank/DDBJ whole genome shotgun (WGS) entry which is preliminary data.</text>
</comment>
<accession>A0ABT3SGT0</accession>
<protein>
    <submittedName>
        <fullName evidence="4">SDR family oxidoreductase</fullName>
    </submittedName>
</protein>
<dbReference type="PROSITE" id="PS00061">
    <property type="entry name" value="ADH_SHORT"/>
    <property type="match status" value="1"/>
</dbReference>
<evidence type="ECO:0000313" key="4">
    <source>
        <dbReference type="EMBL" id="MCX2938110.1"/>
    </source>
</evidence>
<dbReference type="Proteomes" id="UP001300745">
    <property type="component" value="Unassembled WGS sequence"/>
</dbReference>
<gene>
    <name evidence="4" type="ORF">ORI27_15490</name>
</gene>
<dbReference type="Pfam" id="PF00106">
    <property type="entry name" value="adh_short"/>
    <property type="match status" value="1"/>
</dbReference>
<comment type="similarity">
    <text evidence="1 3">Belongs to the short-chain dehydrogenases/reductases (SDR) family.</text>
</comment>
<keyword evidence="2" id="KW-0560">Oxidoreductase</keyword>
<dbReference type="InterPro" id="IPR002347">
    <property type="entry name" value="SDR_fam"/>
</dbReference>
<evidence type="ECO:0000256" key="1">
    <source>
        <dbReference type="ARBA" id="ARBA00006484"/>
    </source>
</evidence>